<feature type="region of interest" description="Disordered" evidence="1">
    <location>
        <begin position="34"/>
        <end position="55"/>
    </location>
</feature>
<reference evidence="2" key="1">
    <citation type="submission" date="2023-12" db="EMBL/GenBank/DDBJ databases">
        <title>Genome assembly of Anisodus tanguticus.</title>
        <authorList>
            <person name="Wang Y.-J."/>
        </authorList>
    </citation>
    <scope>NUCLEOTIDE SEQUENCE</scope>
    <source>
        <strain evidence="2">KB-2021</strain>
        <tissue evidence="2">Leaf</tissue>
    </source>
</reference>
<name>A0AAE1R558_9SOLA</name>
<dbReference type="AlphaFoldDB" id="A0AAE1R558"/>
<sequence length="127" mass="14817">MTYIRSCTRQSYFSLSPLPWHDSVNTTSFRRLSEDIREDSQAPRPLSREVRGRREAAPRWVELLSQPLRGAAIQQHGPVAIVSYSVPRTREPRRMHCAIHSIPLFSKEPLMLKHKPPRWNEQKQYGA</sequence>
<dbReference type="InterPro" id="IPR025659">
    <property type="entry name" value="Tubby-like_C"/>
</dbReference>
<evidence type="ECO:0000313" key="2">
    <source>
        <dbReference type="EMBL" id="KAK4345033.1"/>
    </source>
</evidence>
<gene>
    <name evidence="2" type="ORF">RND71_035209</name>
</gene>
<dbReference type="Proteomes" id="UP001291623">
    <property type="component" value="Unassembled WGS sequence"/>
</dbReference>
<proteinExistence type="predicted"/>
<accession>A0AAE1R558</accession>
<organism evidence="2 3">
    <name type="scientific">Anisodus tanguticus</name>
    <dbReference type="NCBI Taxonomy" id="243964"/>
    <lineage>
        <taxon>Eukaryota</taxon>
        <taxon>Viridiplantae</taxon>
        <taxon>Streptophyta</taxon>
        <taxon>Embryophyta</taxon>
        <taxon>Tracheophyta</taxon>
        <taxon>Spermatophyta</taxon>
        <taxon>Magnoliopsida</taxon>
        <taxon>eudicotyledons</taxon>
        <taxon>Gunneridae</taxon>
        <taxon>Pentapetalae</taxon>
        <taxon>asterids</taxon>
        <taxon>lamiids</taxon>
        <taxon>Solanales</taxon>
        <taxon>Solanaceae</taxon>
        <taxon>Solanoideae</taxon>
        <taxon>Hyoscyameae</taxon>
        <taxon>Anisodus</taxon>
    </lineage>
</organism>
<evidence type="ECO:0000313" key="3">
    <source>
        <dbReference type="Proteomes" id="UP001291623"/>
    </source>
</evidence>
<dbReference type="EMBL" id="JAVYJV010000019">
    <property type="protein sequence ID" value="KAK4345033.1"/>
    <property type="molecule type" value="Genomic_DNA"/>
</dbReference>
<keyword evidence="3" id="KW-1185">Reference proteome</keyword>
<protein>
    <submittedName>
        <fullName evidence="2">Uncharacterized protein</fullName>
    </submittedName>
</protein>
<dbReference type="SUPFAM" id="SSF54518">
    <property type="entry name" value="Tubby C-terminal domain-like"/>
    <property type="match status" value="1"/>
</dbReference>
<evidence type="ECO:0000256" key="1">
    <source>
        <dbReference type="SAM" id="MobiDB-lite"/>
    </source>
</evidence>
<comment type="caution">
    <text evidence="2">The sequence shown here is derived from an EMBL/GenBank/DDBJ whole genome shotgun (WGS) entry which is preliminary data.</text>
</comment>